<comment type="caution">
    <text evidence="7">The sequence shown here is derived from an EMBL/GenBank/DDBJ whole genome shotgun (WGS) entry which is preliminary data.</text>
</comment>
<keyword evidence="4 6" id="KW-1133">Transmembrane helix</keyword>
<dbReference type="RefSeq" id="WP_256763570.1">
    <property type="nucleotide sequence ID" value="NZ_JANIGO010000002.1"/>
</dbReference>
<gene>
    <name evidence="7" type="ORF">NQT62_05050</name>
</gene>
<keyword evidence="6" id="KW-1003">Cell membrane</keyword>
<evidence type="ECO:0000256" key="6">
    <source>
        <dbReference type="RuleBase" id="RU363076"/>
    </source>
</evidence>
<keyword evidence="3 6" id="KW-0812">Transmembrane</keyword>
<feature type="transmembrane region" description="Helical" evidence="6">
    <location>
        <begin position="242"/>
        <end position="259"/>
    </location>
</feature>
<dbReference type="PANTHER" id="PTHR23427:SF2">
    <property type="entry name" value="SURFEIT LOCUS PROTEIN 1"/>
    <property type="match status" value="1"/>
</dbReference>
<sequence length="264" mass="29813">MIGGRQRLNFKKAALALGAAFLFFVFAALGTWQVERRQWKLDLIERVESRAYGTPVDAPGPAQWGEITAQSHEYLRVHVAGQWDVAHTMRVRAASPYGQGFWLMTPLQTAEGYRVWINRGFVPENWTDPLPAENPAEAHVVGLLRLPEPHGGFLRPNRPDTGQWYSRDVAAFNQQLQLTKASPYFVDAQQAPSPEYRIDAVVRAHRAQDDTGEQRLSIDPAKLPLTGLTVLVFRNNHLQYAITWYALACMVAGVSIWLARRRPD</sequence>
<proteinExistence type="inferred from homology"/>
<dbReference type="Pfam" id="PF02104">
    <property type="entry name" value="SURF1"/>
    <property type="match status" value="1"/>
</dbReference>
<dbReference type="CDD" id="cd06662">
    <property type="entry name" value="SURF1"/>
    <property type="match status" value="1"/>
</dbReference>
<dbReference type="InterPro" id="IPR002994">
    <property type="entry name" value="Surf1/Shy1"/>
</dbReference>
<comment type="similarity">
    <text evidence="2 6">Belongs to the SURF1 family.</text>
</comment>
<evidence type="ECO:0000256" key="2">
    <source>
        <dbReference type="ARBA" id="ARBA00007165"/>
    </source>
</evidence>
<protein>
    <recommendedName>
        <fullName evidence="6">SURF1-like protein</fullName>
    </recommendedName>
</protein>
<dbReference type="Proteomes" id="UP001204142">
    <property type="component" value="Unassembled WGS sequence"/>
</dbReference>
<dbReference type="PROSITE" id="PS50895">
    <property type="entry name" value="SURF1"/>
    <property type="match status" value="1"/>
</dbReference>
<comment type="caution">
    <text evidence="6">Lacks conserved residue(s) required for the propagation of feature annotation.</text>
</comment>
<evidence type="ECO:0000313" key="7">
    <source>
        <dbReference type="EMBL" id="MCQ8895805.1"/>
    </source>
</evidence>
<comment type="subcellular location">
    <subcellularLocation>
        <location evidence="6">Cell membrane</location>
        <topology evidence="6">Multi-pass membrane protein</topology>
    </subcellularLocation>
    <subcellularLocation>
        <location evidence="1">Membrane</location>
    </subcellularLocation>
</comment>
<evidence type="ECO:0000256" key="3">
    <source>
        <dbReference type="ARBA" id="ARBA00022692"/>
    </source>
</evidence>
<accession>A0ABT1WE84</accession>
<evidence type="ECO:0000256" key="5">
    <source>
        <dbReference type="ARBA" id="ARBA00023136"/>
    </source>
</evidence>
<dbReference type="PANTHER" id="PTHR23427">
    <property type="entry name" value="SURFEIT LOCUS PROTEIN"/>
    <property type="match status" value="1"/>
</dbReference>
<organism evidence="7 8">
    <name type="scientific">Limnobacter humi</name>
    <dbReference type="NCBI Taxonomy" id="1778671"/>
    <lineage>
        <taxon>Bacteria</taxon>
        <taxon>Pseudomonadati</taxon>
        <taxon>Pseudomonadota</taxon>
        <taxon>Betaproteobacteria</taxon>
        <taxon>Burkholderiales</taxon>
        <taxon>Burkholderiaceae</taxon>
        <taxon>Limnobacter</taxon>
    </lineage>
</organism>
<reference evidence="7 8" key="1">
    <citation type="submission" date="2022-07" db="EMBL/GenBank/DDBJ databases">
        <authorList>
            <person name="Xamxidin M."/>
            <person name="Wu M."/>
        </authorList>
    </citation>
    <scope>NUCLEOTIDE SEQUENCE [LARGE SCALE GENOMIC DNA]</scope>
    <source>
        <strain evidence="7 8">NBRC 111650</strain>
    </source>
</reference>
<dbReference type="EMBL" id="JANIGO010000002">
    <property type="protein sequence ID" value="MCQ8895805.1"/>
    <property type="molecule type" value="Genomic_DNA"/>
</dbReference>
<keyword evidence="8" id="KW-1185">Reference proteome</keyword>
<evidence type="ECO:0000313" key="8">
    <source>
        <dbReference type="Proteomes" id="UP001204142"/>
    </source>
</evidence>
<evidence type="ECO:0000256" key="1">
    <source>
        <dbReference type="ARBA" id="ARBA00004370"/>
    </source>
</evidence>
<evidence type="ECO:0000256" key="4">
    <source>
        <dbReference type="ARBA" id="ARBA00022989"/>
    </source>
</evidence>
<keyword evidence="5 6" id="KW-0472">Membrane</keyword>
<name>A0ABT1WE84_9BURK</name>
<dbReference type="InterPro" id="IPR045214">
    <property type="entry name" value="Surf1/Surf4"/>
</dbReference>